<sequence length="181" mass="20549">MLLIVLYFIGKGEIFMGRVTTVKMGLVSFFGIVGMLNFAISNHTFGSEGQIITHEQTGKHEGVNLPVKTFTRDLERAVNNILEGILKDDFNYIKQEADHISEKSKSMFISFFENSNRFRKVEENPARDIQKKDFANYVDEINKQVASLKKAADSQDSDQLLSAFTGLLKNACINCHTKYRK</sequence>
<proteinExistence type="predicted"/>
<name>Q1Q4Z1_KUEST</name>
<protein>
    <recommendedName>
        <fullName evidence="2">Cytochrome c</fullName>
    </recommendedName>
</protein>
<dbReference type="Pfam" id="PF01322">
    <property type="entry name" value="Cytochrom_C_2"/>
    <property type="match status" value="1"/>
</dbReference>
<dbReference type="EMBL" id="CT573071">
    <property type="protein sequence ID" value="CAJ75075.1"/>
    <property type="molecule type" value="Genomic_DNA"/>
</dbReference>
<reference evidence="1" key="1">
    <citation type="journal article" date="2006" name="Nature">
        <title>Deciphering the evolution and metabolism of an anammox bacterium from a community genome.</title>
        <authorList>
            <person name="Strous M."/>
            <person name="Pelletier E."/>
            <person name="Mangenot S."/>
            <person name="Rattei T."/>
            <person name="Lehner A."/>
            <person name="Taylor M.W."/>
            <person name="Horn M."/>
            <person name="Daims H."/>
            <person name="Bartol-Mavel D."/>
            <person name="Wincker P."/>
            <person name="Barbe V."/>
            <person name="Fonknechten N."/>
            <person name="Vallenet D."/>
            <person name="Segurens B."/>
            <person name="Schenowitz-Truong C."/>
            <person name="Medigue C."/>
            <person name="Collingro A."/>
            <person name="Snel B."/>
            <person name="Dutilh B.E."/>
            <person name="OpDenCamp H.J.M."/>
            <person name="vanDerDrift C."/>
            <person name="Cirpus I."/>
            <person name="vanDePas-Schoonen K.T."/>
            <person name="Harhangi H.R."/>
            <person name="vanNiftrik L."/>
            <person name="Schmid M."/>
            <person name="Keltjens J."/>
            <person name="vanDeVossenberg J."/>
            <person name="Kartal B."/>
            <person name="Meier H."/>
            <person name="Frishman D."/>
            <person name="Huynen M.A."/>
            <person name="Mewes H."/>
            <person name="Weissenbach J."/>
            <person name="Jetten M.S.M."/>
            <person name="Wagner M."/>
            <person name="LePaslier D."/>
        </authorList>
    </citation>
    <scope>NUCLEOTIDE SEQUENCE</scope>
</reference>
<dbReference type="PROSITE" id="PS51009">
    <property type="entry name" value="CYTCII"/>
    <property type="match status" value="1"/>
</dbReference>
<accession>Q1Q4Z1</accession>
<dbReference type="SUPFAM" id="SSF47175">
    <property type="entry name" value="Cytochromes"/>
    <property type="match status" value="1"/>
</dbReference>
<dbReference type="AlphaFoldDB" id="Q1Q4Z1"/>
<dbReference type="GO" id="GO:0009055">
    <property type="term" value="F:electron transfer activity"/>
    <property type="evidence" value="ECO:0007669"/>
    <property type="project" value="InterPro"/>
</dbReference>
<gene>
    <name evidence="1" type="ORF">kuste4313</name>
</gene>
<dbReference type="GO" id="GO:0005506">
    <property type="term" value="F:iron ion binding"/>
    <property type="evidence" value="ECO:0007669"/>
    <property type="project" value="InterPro"/>
</dbReference>
<dbReference type="GO" id="GO:0022900">
    <property type="term" value="P:electron transport chain"/>
    <property type="evidence" value="ECO:0007669"/>
    <property type="project" value="InterPro"/>
</dbReference>
<dbReference type="InterPro" id="IPR010980">
    <property type="entry name" value="Cyt_c/b562"/>
</dbReference>
<evidence type="ECO:0000313" key="1">
    <source>
        <dbReference type="EMBL" id="CAJ75075.1"/>
    </source>
</evidence>
<dbReference type="GO" id="GO:0020037">
    <property type="term" value="F:heme binding"/>
    <property type="evidence" value="ECO:0007669"/>
    <property type="project" value="InterPro"/>
</dbReference>
<dbReference type="Gene3D" id="1.20.120.10">
    <property type="entry name" value="Cytochrome c/b562"/>
    <property type="match status" value="1"/>
</dbReference>
<evidence type="ECO:0008006" key="2">
    <source>
        <dbReference type="Google" id="ProtNLM"/>
    </source>
</evidence>
<reference evidence="1" key="2">
    <citation type="submission" date="2006-01" db="EMBL/GenBank/DDBJ databases">
        <authorList>
            <person name="Genoscope"/>
        </authorList>
    </citation>
    <scope>NUCLEOTIDE SEQUENCE</scope>
</reference>
<organism evidence="1">
    <name type="scientific">Kuenenia stuttgartiensis</name>
    <dbReference type="NCBI Taxonomy" id="174633"/>
    <lineage>
        <taxon>Bacteria</taxon>
        <taxon>Pseudomonadati</taxon>
        <taxon>Planctomycetota</taxon>
        <taxon>Candidatus Brocadiia</taxon>
        <taxon>Candidatus Brocadiales</taxon>
        <taxon>Candidatus Brocadiaceae</taxon>
        <taxon>Candidatus Kuenenia</taxon>
    </lineage>
</organism>
<dbReference type="InterPro" id="IPR002321">
    <property type="entry name" value="Cyt_c_II"/>
</dbReference>